<keyword evidence="8" id="KW-1185">Reference proteome</keyword>
<reference evidence="7 8" key="1">
    <citation type="submission" date="2020-03" db="EMBL/GenBank/DDBJ databases">
        <title>Genomic Encyclopedia of Type Strains, Phase IV (KMG-IV): sequencing the most valuable type-strain genomes for metagenomic binning, comparative biology and taxonomic classification.</title>
        <authorList>
            <person name="Goeker M."/>
        </authorList>
    </citation>
    <scope>NUCLEOTIDE SEQUENCE [LARGE SCALE GENOMIC DNA]</scope>
    <source>
        <strain evidence="7 8">DSM 24233</strain>
    </source>
</reference>
<evidence type="ECO:0000256" key="2">
    <source>
        <dbReference type="ARBA" id="ARBA00022692"/>
    </source>
</evidence>
<name>A0A846QLW9_9BACT</name>
<feature type="transmembrane region" description="Helical" evidence="5">
    <location>
        <begin position="74"/>
        <end position="94"/>
    </location>
</feature>
<dbReference type="GO" id="GO:0005262">
    <property type="term" value="F:calcium channel activity"/>
    <property type="evidence" value="ECO:0007669"/>
    <property type="project" value="TreeGrafter"/>
</dbReference>
<dbReference type="NCBIfam" id="TIGR00367">
    <property type="entry name" value="calcium/sodium antiporter"/>
    <property type="match status" value="1"/>
</dbReference>
<dbReference type="EMBL" id="JAATJA010000003">
    <property type="protein sequence ID" value="NJB69101.1"/>
    <property type="molecule type" value="Genomic_DNA"/>
</dbReference>
<dbReference type="GO" id="GO:0005886">
    <property type="term" value="C:plasma membrane"/>
    <property type="evidence" value="ECO:0007669"/>
    <property type="project" value="TreeGrafter"/>
</dbReference>
<accession>A0A846QLW9</accession>
<dbReference type="GO" id="GO:0006874">
    <property type="term" value="P:intracellular calcium ion homeostasis"/>
    <property type="evidence" value="ECO:0007669"/>
    <property type="project" value="TreeGrafter"/>
</dbReference>
<dbReference type="InterPro" id="IPR004481">
    <property type="entry name" value="K/Na/Ca-exchanger"/>
</dbReference>
<sequence length="309" mass="32672">MLTQFIFVIISATLLWFGAEWVVDSASAIARRFRVPELVIGLTVVAIGTSAPEFIVTAMASFKGMSDISLSNVVGSNVFNLGIILGSMAMLRPIVTTPEVVRRDGMLLIAVVSLVTLLTMDHTLSRVDGLVLAAILGTYITLLIIRRPRTAVVADENPSDERIATWKDYPRLAAGFVAVSYGGSLMVDAASTLAAHLGVSQWAIGVTIVAAGTSLPELVTCIAASVRGKNDMLLGNLIGSDLFNFCGVLGLTSILRPLPVSAAAAPTLYMLVGSVCIIILCIRTGWKVSRPEGAFLIALGLARWAPSLM</sequence>
<organism evidence="7 8">
    <name type="scientific">Desulfobaculum xiamenense</name>
    <dbReference type="NCBI Taxonomy" id="995050"/>
    <lineage>
        <taxon>Bacteria</taxon>
        <taxon>Pseudomonadati</taxon>
        <taxon>Thermodesulfobacteriota</taxon>
        <taxon>Desulfovibrionia</taxon>
        <taxon>Desulfovibrionales</taxon>
        <taxon>Desulfovibrionaceae</taxon>
        <taxon>Desulfobaculum</taxon>
    </lineage>
</organism>
<dbReference type="Proteomes" id="UP000580856">
    <property type="component" value="Unassembled WGS sequence"/>
</dbReference>
<feature type="transmembrane region" description="Helical" evidence="5">
    <location>
        <begin position="6"/>
        <end position="26"/>
    </location>
</feature>
<dbReference type="PANTHER" id="PTHR10846">
    <property type="entry name" value="SODIUM/POTASSIUM/CALCIUM EXCHANGER"/>
    <property type="match status" value="1"/>
</dbReference>
<evidence type="ECO:0000313" key="8">
    <source>
        <dbReference type="Proteomes" id="UP000580856"/>
    </source>
</evidence>
<feature type="transmembrane region" description="Helical" evidence="5">
    <location>
        <begin position="38"/>
        <end position="62"/>
    </location>
</feature>
<feature type="transmembrane region" description="Helical" evidence="5">
    <location>
        <begin position="129"/>
        <end position="145"/>
    </location>
</feature>
<dbReference type="InterPro" id="IPR044880">
    <property type="entry name" value="NCX_ion-bd_dom_sf"/>
</dbReference>
<keyword evidence="2 5" id="KW-0812">Transmembrane</keyword>
<evidence type="ECO:0000256" key="4">
    <source>
        <dbReference type="ARBA" id="ARBA00023136"/>
    </source>
</evidence>
<comment type="subcellular location">
    <subcellularLocation>
        <location evidence="1">Membrane</location>
        <topology evidence="1">Multi-pass membrane protein</topology>
    </subcellularLocation>
</comment>
<evidence type="ECO:0000259" key="6">
    <source>
        <dbReference type="Pfam" id="PF01699"/>
    </source>
</evidence>
<feature type="transmembrane region" description="Helical" evidence="5">
    <location>
        <begin position="172"/>
        <end position="196"/>
    </location>
</feature>
<dbReference type="InterPro" id="IPR004837">
    <property type="entry name" value="NaCa_Exmemb"/>
</dbReference>
<proteinExistence type="predicted"/>
<keyword evidence="4 5" id="KW-0472">Membrane</keyword>
<dbReference type="PANTHER" id="PTHR10846:SF8">
    <property type="entry name" value="INNER MEMBRANE PROTEIN YRBG"/>
    <property type="match status" value="1"/>
</dbReference>
<dbReference type="GO" id="GO:0008273">
    <property type="term" value="F:calcium, potassium:sodium antiporter activity"/>
    <property type="evidence" value="ECO:0007669"/>
    <property type="project" value="TreeGrafter"/>
</dbReference>
<feature type="domain" description="Sodium/calcium exchanger membrane region" evidence="6">
    <location>
        <begin position="5"/>
        <end position="144"/>
    </location>
</feature>
<comment type="caution">
    <text evidence="7">The sequence shown here is derived from an EMBL/GenBank/DDBJ whole genome shotgun (WGS) entry which is preliminary data.</text>
</comment>
<feature type="domain" description="Sodium/calcium exchanger membrane region" evidence="6">
    <location>
        <begin position="172"/>
        <end position="299"/>
    </location>
</feature>
<dbReference type="Gene3D" id="6.10.280.80">
    <property type="entry name" value="NCX, peripheral helical region"/>
    <property type="match status" value="1"/>
</dbReference>
<dbReference type="AlphaFoldDB" id="A0A846QLW9"/>
<dbReference type="RefSeq" id="WP_167942186.1">
    <property type="nucleotide sequence ID" value="NZ_JAATJA010000003.1"/>
</dbReference>
<evidence type="ECO:0000256" key="1">
    <source>
        <dbReference type="ARBA" id="ARBA00004141"/>
    </source>
</evidence>
<dbReference type="Gene3D" id="1.20.1420.30">
    <property type="entry name" value="NCX, central ion-binding region"/>
    <property type="match status" value="1"/>
</dbReference>
<protein>
    <submittedName>
        <fullName evidence="7">Cation:H+ antiporter</fullName>
    </submittedName>
</protein>
<keyword evidence="3 5" id="KW-1133">Transmembrane helix</keyword>
<gene>
    <name evidence="7" type="ORF">GGQ74_002795</name>
</gene>
<feature type="transmembrane region" description="Helical" evidence="5">
    <location>
        <begin position="202"/>
        <end position="226"/>
    </location>
</feature>
<feature type="transmembrane region" description="Helical" evidence="5">
    <location>
        <begin position="233"/>
        <end position="255"/>
    </location>
</feature>
<evidence type="ECO:0000256" key="5">
    <source>
        <dbReference type="SAM" id="Phobius"/>
    </source>
</evidence>
<feature type="transmembrane region" description="Helical" evidence="5">
    <location>
        <begin position="261"/>
        <end position="282"/>
    </location>
</feature>
<evidence type="ECO:0000313" key="7">
    <source>
        <dbReference type="EMBL" id="NJB69101.1"/>
    </source>
</evidence>
<evidence type="ECO:0000256" key="3">
    <source>
        <dbReference type="ARBA" id="ARBA00022989"/>
    </source>
</evidence>
<dbReference type="Pfam" id="PF01699">
    <property type="entry name" value="Na_Ca_ex"/>
    <property type="match status" value="2"/>
</dbReference>